<dbReference type="RefSeq" id="WP_070049769.1">
    <property type="nucleotide sequence ID" value="NZ_CBCSDO010000008.1"/>
</dbReference>
<dbReference type="EMBL" id="MKEK01000001">
    <property type="protein sequence ID" value="OEY70215.1"/>
    <property type="molecule type" value="Genomic_DNA"/>
</dbReference>
<accession>A0A1E7Q7Q9</accession>
<dbReference type="STRING" id="1628148.BI198_12060"/>
<keyword evidence="2" id="KW-1185">Reference proteome</keyword>
<sequence length="178" mass="20471">MHLKIIEFWFTEAGRSKWFIKNDAFDQHIRTRFAAVHAQAIQCELASWRCSALGSLAEIIVLDQFSRNMFRGQPESFLYDPLALALAQNAIAKGLDVELSAEQQSFLYMPFMHSESLYIQQQAEHLFTQLGIKDSLKFALKHKAIIEQFGRYPHRNKILGRASTEEEKKFLLQSGSGF</sequence>
<dbReference type="InterPro" id="IPR011990">
    <property type="entry name" value="TPR-like_helical_dom_sf"/>
</dbReference>
<dbReference type="OrthoDB" id="7593450at2"/>
<evidence type="ECO:0000313" key="2">
    <source>
        <dbReference type="Proteomes" id="UP000242258"/>
    </source>
</evidence>
<organism evidence="1 2">
    <name type="scientific">Rheinheimera salexigens</name>
    <dbReference type="NCBI Taxonomy" id="1628148"/>
    <lineage>
        <taxon>Bacteria</taxon>
        <taxon>Pseudomonadati</taxon>
        <taxon>Pseudomonadota</taxon>
        <taxon>Gammaproteobacteria</taxon>
        <taxon>Chromatiales</taxon>
        <taxon>Chromatiaceae</taxon>
        <taxon>Rheinheimera</taxon>
    </lineage>
</organism>
<protein>
    <recommendedName>
        <fullName evidence="3">DUF924 domain-containing protein</fullName>
    </recommendedName>
</protein>
<dbReference type="Proteomes" id="UP000242258">
    <property type="component" value="Unassembled WGS sequence"/>
</dbReference>
<evidence type="ECO:0008006" key="3">
    <source>
        <dbReference type="Google" id="ProtNLM"/>
    </source>
</evidence>
<dbReference type="Gene3D" id="1.25.40.10">
    <property type="entry name" value="Tetratricopeptide repeat domain"/>
    <property type="match status" value="1"/>
</dbReference>
<evidence type="ECO:0000313" key="1">
    <source>
        <dbReference type="EMBL" id="OEY70215.1"/>
    </source>
</evidence>
<dbReference type="AlphaFoldDB" id="A0A1E7Q7Q9"/>
<dbReference type="SUPFAM" id="SSF48452">
    <property type="entry name" value="TPR-like"/>
    <property type="match status" value="1"/>
</dbReference>
<name>A0A1E7Q7Q9_9GAMM</name>
<dbReference type="Gene3D" id="1.20.58.320">
    <property type="entry name" value="TPR-like"/>
    <property type="match status" value="1"/>
</dbReference>
<reference evidence="2" key="1">
    <citation type="submission" date="2016-09" db="EMBL/GenBank/DDBJ databases">
        <authorList>
            <person name="Wan X."/>
            <person name="Hou S."/>
        </authorList>
    </citation>
    <scope>NUCLEOTIDE SEQUENCE [LARGE SCALE GENOMIC DNA]</scope>
    <source>
        <strain evidence="2">KH87</strain>
    </source>
</reference>
<proteinExistence type="predicted"/>
<gene>
    <name evidence="1" type="ORF">BI198_12060</name>
</gene>
<comment type="caution">
    <text evidence="1">The sequence shown here is derived from an EMBL/GenBank/DDBJ whole genome shotgun (WGS) entry which is preliminary data.</text>
</comment>
<dbReference type="Pfam" id="PF06041">
    <property type="entry name" value="DUF924"/>
    <property type="match status" value="1"/>
</dbReference>
<dbReference type="InterPro" id="IPR010323">
    <property type="entry name" value="DUF924"/>
</dbReference>